<name>A0AAV5SXU9_9BILA</name>
<evidence type="ECO:0000259" key="4">
    <source>
        <dbReference type="SMART" id="SM00254"/>
    </source>
</evidence>
<feature type="domain" description="ShKT" evidence="4">
    <location>
        <begin position="136"/>
        <end position="177"/>
    </location>
</feature>
<dbReference type="SMART" id="SM00254">
    <property type="entry name" value="ShKT"/>
    <property type="match status" value="2"/>
</dbReference>
<keyword evidence="6" id="KW-1185">Reference proteome</keyword>
<dbReference type="Proteomes" id="UP001432027">
    <property type="component" value="Unassembled WGS sequence"/>
</dbReference>
<gene>
    <name evidence="5" type="ORF">PENTCL1PPCAC_10211</name>
</gene>
<sequence>YEMIYHLLCLLALSTSAFAQVCGGDVALGCFDDTDCTHGAARSCTRNAAATVPPGCCRAATTTTTTTTTARPTVAPITRAPSTPCVDLLNPQTGVSDCPARAYLCNNSVYLQLMRQQCPRTCGYCSNPTIPTNPNGCVDLTNPATGVSDCPARRAYCTNAIYLSLMRVQCRATCGFC</sequence>
<feature type="chain" id="PRO_5043966522" description="ShKT domain-containing protein" evidence="3">
    <location>
        <begin position="20"/>
        <end position="177"/>
    </location>
</feature>
<dbReference type="EMBL" id="BTSX01000003">
    <property type="protein sequence ID" value="GMS88036.1"/>
    <property type="molecule type" value="Genomic_DNA"/>
</dbReference>
<dbReference type="PANTHER" id="PTHR46219:SF5">
    <property type="entry name" value="SHKT DOMAIN-CONTAINING PROTEIN"/>
    <property type="match status" value="1"/>
</dbReference>
<keyword evidence="2" id="KW-1015">Disulfide bond</keyword>
<proteinExistence type="predicted"/>
<feature type="domain" description="ShKT" evidence="4">
    <location>
        <begin position="84"/>
        <end position="126"/>
    </location>
</feature>
<keyword evidence="1 3" id="KW-0732">Signal</keyword>
<evidence type="ECO:0000313" key="5">
    <source>
        <dbReference type="EMBL" id="GMS88036.1"/>
    </source>
</evidence>
<dbReference type="AlphaFoldDB" id="A0AAV5SXU9"/>
<evidence type="ECO:0000256" key="1">
    <source>
        <dbReference type="ARBA" id="ARBA00022729"/>
    </source>
</evidence>
<reference evidence="5" key="1">
    <citation type="submission" date="2023-10" db="EMBL/GenBank/DDBJ databases">
        <title>Genome assembly of Pristionchus species.</title>
        <authorList>
            <person name="Yoshida K."/>
            <person name="Sommer R.J."/>
        </authorList>
    </citation>
    <scope>NUCLEOTIDE SEQUENCE</scope>
    <source>
        <strain evidence="5">RS0144</strain>
    </source>
</reference>
<evidence type="ECO:0000256" key="3">
    <source>
        <dbReference type="SAM" id="SignalP"/>
    </source>
</evidence>
<dbReference type="InterPro" id="IPR003582">
    <property type="entry name" value="ShKT_dom"/>
</dbReference>
<feature type="signal peptide" evidence="3">
    <location>
        <begin position="1"/>
        <end position="19"/>
    </location>
</feature>
<protein>
    <recommendedName>
        <fullName evidence="4">ShKT domain-containing protein</fullName>
    </recommendedName>
</protein>
<feature type="non-terminal residue" evidence="5">
    <location>
        <position position="1"/>
    </location>
</feature>
<dbReference type="Gene3D" id="1.10.10.1940">
    <property type="match status" value="1"/>
</dbReference>
<organism evidence="5 6">
    <name type="scientific">Pristionchus entomophagus</name>
    <dbReference type="NCBI Taxonomy" id="358040"/>
    <lineage>
        <taxon>Eukaryota</taxon>
        <taxon>Metazoa</taxon>
        <taxon>Ecdysozoa</taxon>
        <taxon>Nematoda</taxon>
        <taxon>Chromadorea</taxon>
        <taxon>Rhabditida</taxon>
        <taxon>Rhabditina</taxon>
        <taxon>Diplogasteromorpha</taxon>
        <taxon>Diplogasteroidea</taxon>
        <taxon>Neodiplogasteridae</taxon>
        <taxon>Pristionchus</taxon>
    </lineage>
</organism>
<evidence type="ECO:0000256" key="2">
    <source>
        <dbReference type="ARBA" id="ARBA00023157"/>
    </source>
</evidence>
<comment type="caution">
    <text evidence="5">The sequence shown here is derived from an EMBL/GenBank/DDBJ whole genome shotgun (WGS) entry which is preliminary data.</text>
</comment>
<dbReference type="Gene3D" id="1.10.10.1870">
    <property type="entry name" value="ShTK domain-like"/>
    <property type="match status" value="1"/>
</dbReference>
<dbReference type="PANTHER" id="PTHR46219">
    <property type="entry name" value="PROTEIN CBG11138"/>
    <property type="match status" value="1"/>
</dbReference>
<dbReference type="Pfam" id="PF01549">
    <property type="entry name" value="ShK"/>
    <property type="match status" value="2"/>
</dbReference>
<evidence type="ECO:0000313" key="6">
    <source>
        <dbReference type="Proteomes" id="UP001432027"/>
    </source>
</evidence>
<accession>A0AAV5SXU9</accession>
<dbReference type="FunFam" id="1.10.10.1940:FF:000002">
    <property type="entry name" value="PHAryngeal gland Toxin-related"/>
    <property type="match status" value="2"/>
</dbReference>